<feature type="domain" description="SMODS and SLOG-associating 2TM effector" evidence="1">
    <location>
        <begin position="16"/>
        <end position="110"/>
    </location>
</feature>
<dbReference type="InterPro" id="IPR040811">
    <property type="entry name" value="SLATT_4"/>
</dbReference>
<evidence type="ECO:0000313" key="2">
    <source>
        <dbReference type="EMBL" id="MFI2319146.1"/>
    </source>
</evidence>
<organism evidence="2 3">
    <name type="scientific">Nocardia beijingensis</name>
    <dbReference type="NCBI Taxonomy" id="95162"/>
    <lineage>
        <taxon>Bacteria</taxon>
        <taxon>Bacillati</taxon>
        <taxon>Actinomycetota</taxon>
        <taxon>Actinomycetes</taxon>
        <taxon>Mycobacteriales</taxon>
        <taxon>Nocardiaceae</taxon>
        <taxon>Nocardia</taxon>
    </lineage>
</organism>
<dbReference type="NCBIfam" id="NF033632">
    <property type="entry name" value="SLATT_4"/>
    <property type="match status" value="1"/>
</dbReference>
<dbReference type="EMBL" id="JBIRXV010000001">
    <property type="protein sequence ID" value="MFI2319146.1"/>
    <property type="molecule type" value="Genomic_DNA"/>
</dbReference>
<protein>
    <submittedName>
        <fullName evidence="2">SLATT domain-containing protein</fullName>
    </submittedName>
</protein>
<reference evidence="2 3" key="1">
    <citation type="submission" date="2024-10" db="EMBL/GenBank/DDBJ databases">
        <title>The Natural Products Discovery Center: Release of the First 8490 Sequenced Strains for Exploring Actinobacteria Biosynthetic Diversity.</title>
        <authorList>
            <person name="Kalkreuter E."/>
            <person name="Kautsar S.A."/>
            <person name="Yang D."/>
            <person name="Bader C.D."/>
            <person name="Teijaro C.N."/>
            <person name="Fluegel L."/>
            <person name="Davis C.M."/>
            <person name="Simpson J.R."/>
            <person name="Lauterbach L."/>
            <person name="Steele A.D."/>
            <person name="Gui C."/>
            <person name="Meng S."/>
            <person name="Li G."/>
            <person name="Viehrig K."/>
            <person name="Ye F."/>
            <person name="Su P."/>
            <person name="Kiefer A.F."/>
            <person name="Nichols A."/>
            <person name="Cepeda A.J."/>
            <person name="Yan W."/>
            <person name="Fan B."/>
            <person name="Jiang Y."/>
            <person name="Adhikari A."/>
            <person name="Zheng C.-J."/>
            <person name="Schuster L."/>
            <person name="Cowan T.M."/>
            <person name="Smanski M.J."/>
            <person name="Chevrette M.G."/>
            <person name="De Carvalho L.P.S."/>
            <person name="Shen B."/>
        </authorList>
    </citation>
    <scope>NUCLEOTIDE SEQUENCE [LARGE SCALE GENOMIC DNA]</scope>
    <source>
        <strain evidence="2 3">NPDC019626</strain>
    </source>
</reference>
<comment type="caution">
    <text evidence="2">The sequence shown here is derived from an EMBL/GenBank/DDBJ whole genome shotgun (WGS) entry which is preliminary data.</text>
</comment>
<gene>
    <name evidence="2" type="ORF">ACH47G_01535</name>
</gene>
<dbReference type="Pfam" id="PF18186">
    <property type="entry name" value="SLATT_4"/>
    <property type="match status" value="1"/>
</dbReference>
<keyword evidence="3" id="KW-1185">Reference proteome</keyword>
<sequence length="132" mass="14889">MTSEPRSLPTADPYLLVQVRESFGRVVYSHKTHEKQADICFRKQRWQQAALVGLTAISSGTFHRIRSGYSGEPKVSSLVTSFIAFIVTGIGLATKTFKFADEADAHRAHTQPRHLREQPNVLRLIGYMPYIT</sequence>
<proteinExistence type="predicted"/>
<evidence type="ECO:0000313" key="3">
    <source>
        <dbReference type="Proteomes" id="UP001611450"/>
    </source>
</evidence>
<evidence type="ECO:0000259" key="1">
    <source>
        <dbReference type="Pfam" id="PF18186"/>
    </source>
</evidence>
<dbReference type="Proteomes" id="UP001611450">
    <property type="component" value="Unassembled WGS sequence"/>
</dbReference>
<dbReference type="RefSeq" id="WP_396945997.1">
    <property type="nucleotide sequence ID" value="NZ_JBIRXV010000001.1"/>
</dbReference>
<accession>A0ABW7W829</accession>
<name>A0ABW7W829_9NOCA</name>